<evidence type="ECO:0000313" key="1">
    <source>
        <dbReference type="EMBL" id="SUA21609.1"/>
    </source>
</evidence>
<gene>
    <name evidence="1" type="ORF">NCTC11421_01551</name>
</gene>
<dbReference type="InterPro" id="IPR019106">
    <property type="entry name" value="T4SS_TrbC"/>
</dbReference>
<proteinExistence type="predicted"/>
<accession>A0A378VYU3</accession>
<dbReference type="AlphaFoldDB" id="A0A378VYU3"/>
<sequence>MDKSLRNVIVAGGVFLILLGGLAGVGSAYADADVEAARNRLRTTMGKVTQVKNPNVGDNRQQPEIPDLKGIKHRVPDVRDYGNAKSRLIRCLSHKIPHCLTRSPTGCGKADLLVFVSFSMPEASLKRIARETAKAGGVMVIRGFKDDSLKATVKAAEELAALQGDMLIHPELFDHYGITEVPVTVIARNSEDGLDGCAVNSELGMCTEHVAVKGDVSLHSALEHLIRESEDKNFPILQMRN</sequence>
<dbReference type="Pfam" id="PF09673">
    <property type="entry name" value="TrbC_Ftype"/>
    <property type="match status" value="1"/>
</dbReference>
<protein>
    <submittedName>
        <fullName evidence="1">Protein TrbC</fullName>
    </submittedName>
</protein>
<name>A0A378VYU3_NEIGO</name>
<dbReference type="InterPro" id="IPR014113">
    <property type="entry name" value="T4SS_TrbC_subgr"/>
</dbReference>
<organism evidence="1">
    <name type="scientific">Neisseria gonorrhoeae</name>
    <dbReference type="NCBI Taxonomy" id="485"/>
    <lineage>
        <taxon>Bacteria</taxon>
        <taxon>Pseudomonadati</taxon>
        <taxon>Pseudomonadota</taxon>
        <taxon>Betaproteobacteria</taxon>
        <taxon>Neisseriales</taxon>
        <taxon>Neisseriaceae</taxon>
        <taxon>Neisseria</taxon>
    </lineage>
</organism>
<reference evidence="1" key="1">
    <citation type="submission" date="2018-06" db="EMBL/GenBank/DDBJ databases">
        <authorList>
            <consortium name="Pathogen Informatics"/>
            <person name="Doyle S."/>
        </authorList>
    </citation>
    <scope>NUCLEOTIDE SEQUENCE [LARGE SCALE GENOMIC DNA]</scope>
    <source>
        <strain evidence="1">NCTC11421</strain>
    </source>
</reference>
<dbReference type="NCBIfam" id="TIGR02742">
    <property type="entry name" value="TrbC_Ftype"/>
    <property type="match status" value="1"/>
</dbReference>
<dbReference type="EMBL" id="UGRI01000001">
    <property type="protein sequence ID" value="SUA21609.1"/>
    <property type="molecule type" value="Genomic_DNA"/>
</dbReference>